<sequence>MEDIPGTTRDRLYADVEWREQAFRLVDTGGLDPSGEEGYMPLVKRQVEVALAEADVIVLVVDSRDGVTATDQEIANLLRRADKPLVLAANKADNEARLEAAVEFYELALGEPIPVSAYHGLGLAELMDQLVLLLPAGAVTAVPAGLRLAIVGRPNVGKSLLLNAILGQERVIVSEEPGTTRDAIDIAFRYREQDLVLVDTAGIRRRGRIQGGVEKHSVLRAQNAIDRGDVALLVTDASDGLTAQDSHIAGYVTEAVKGLVIAV</sequence>
<dbReference type="Pfam" id="PF01926">
    <property type="entry name" value="MMR_HSR1"/>
    <property type="match status" value="2"/>
</dbReference>
<protein>
    <recommendedName>
        <fullName evidence="2">GTPase Der</fullName>
    </recommendedName>
    <alternativeName>
        <fullName evidence="5">GTP-binding protein EngA</fullName>
    </alternativeName>
</protein>
<dbReference type="NCBIfam" id="TIGR00231">
    <property type="entry name" value="small_GTP"/>
    <property type="match status" value="2"/>
</dbReference>
<dbReference type="CDD" id="cd01895">
    <property type="entry name" value="EngA2"/>
    <property type="match status" value="1"/>
</dbReference>
<evidence type="ECO:0000256" key="2">
    <source>
        <dbReference type="ARBA" id="ARBA00020953"/>
    </source>
</evidence>
<evidence type="ECO:0000256" key="1">
    <source>
        <dbReference type="ARBA" id="ARBA00008279"/>
    </source>
</evidence>
<proteinExistence type="inferred from homology"/>
<dbReference type="SUPFAM" id="SSF52540">
    <property type="entry name" value="P-loop containing nucleoside triphosphate hydrolases"/>
    <property type="match status" value="1"/>
</dbReference>
<organism evidence="7">
    <name type="scientific">marine sediment metagenome</name>
    <dbReference type="NCBI Taxonomy" id="412755"/>
    <lineage>
        <taxon>unclassified sequences</taxon>
        <taxon>metagenomes</taxon>
        <taxon>ecological metagenomes</taxon>
    </lineage>
</organism>
<name>X0WRT9_9ZZZZ</name>
<evidence type="ECO:0000256" key="3">
    <source>
        <dbReference type="ARBA" id="ARBA00022517"/>
    </source>
</evidence>
<dbReference type="PRINTS" id="PR00326">
    <property type="entry name" value="GTP1OBG"/>
</dbReference>
<accession>X0WRT9</accession>
<dbReference type="GO" id="GO:0043022">
    <property type="term" value="F:ribosome binding"/>
    <property type="evidence" value="ECO:0007669"/>
    <property type="project" value="TreeGrafter"/>
</dbReference>
<dbReference type="InterPro" id="IPR027417">
    <property type="entry name" value="P-loop_NTPase"/>
</dbReference>
<evidence type="ECO:0000256" key="5">
    <source>
        <dbReference type="ARBA" id="ARBA00032345"/>
    </source>
</evidence>
<keyword evidence="3" id="KW-0690">Ribosome biogenesis</keyword>
<keyword evidence="4" id="KW-0677">Repeat</keyword>
<feature type="non-terminal residue" evidence="7">
    <location>
        <position position="263"/>
    </location>
</feature>
<dbReference type="GO" id="GO:0005525">
    <property type="term" value="F:GTP binding"/>
    <property type="evidence" value="ECO:0007669"/>
    <property type="project" value="InterPro"/>
</dbReference>
<dbReference type="InterPro" id="IPR031166">
    <property type="entry name" value="G_ENGA"/>
</dbReference>
<reference evidence="7" key="1">
    <citation type="journal article" date="2014" name="Front. Microbiol.">
        <title>High frequency of phylogenetically diverse reductive dehalogenase-homologous genes in deep subseafloor sedimentary metagenomes.</title>
        <authorList>
            <person name="Kawai M."/>
            <person name="Futagami T."/>
            <person name="Toyoda A."/>
            <person name="Takaki Y."/>
            <person name="Nishi S."/>
            <person name="Hori S."/>
            <person name="Arai W."/>
            <person name="Tsubouchi T."/>
            <person name="Morono Y."/>
            <person name="Uchiyama I."/>
            <person name="Ito T."/>
            <person name="Fujiyama A."/>
            <person name="Inagaki F."/>
            <person name="Takami H."/>
        </authorList>
    </citation>
    <scope>NUCLEOTIDE SEQUENCE</scope>
    <source>
        <strain evidence="7">Expedition CK06-06</strain>
    </source>
</reference>
<evidence type="ECO:0000313" key="7">
    <source>
        <dbReference type="EMBL" id="GAG25907.1"/>
    </source>
</evidence>
<evidence type="ECO:0000256" key="4">
    <source>
        <dbReference type="ARBA" id="ARBA00022737"/>
    </source>
</evidence>
<evidence type="ECO:0000259" key="6">
    <source>
        <dbReference type="PROSITE" id="PS51712"/>
    </source>
</evidence>
<dbReference type="InterPro" id="IPR005225">
    <property type="entry name" value="Small_GTP-bd"/>
</dbReference>
<dbReference type="NCBIfam" id="TIGR03594">
    <property type="entry name" value="GTPase_EngA"/>
    <property type="match status" value="1"/>
</dbReference>
<gene>
    <name evidence="7" type="ORF">S01H1_47998</name>
</gene>
<dbReference type="AlphaFoldDB" id="X0WRT9"/>
<comment type="caution">
    <text evidence="7">The sequence shown here is derived from an EMBL/GenBank/DDBJ whole genome shotgun (WGS) entry which is preliminary data.</text>
</comment>
<feature type="domain" description="EngA-type G" evidence="6">
    <location>
        <begin position="146"/>
        <end position="263"/>
    </location>
</feature>
<comment type="similarity">
    <text evidence="1">Belongs to the TRAFAC class TrmE-Era-EngA-EngB-Septin-like GTPase superfamily. EngA (Der) GTPase family.</text>
</comment>
<dbReference type="Gene3D" id="3.40.50.300">
    <property type="entry name" value="P-loop containing nucleotide triphosphate hydrolases"/>
    <property type="match status" value="2"/>
</dbReference>
<dbReference type="GO" id="GO:0042254">
    <property type="term" value="P:ribosome biogenesis"/>
    <property type="evidence" value="ECO:0007669"/>
    <property type="project" value="UniProtKB-KW"/>
</dbReference>
<dbReference type="PANTHER" id="PTHR43834:SF6">
    <property type="entry name" value="GTPASE DER"/>
    <property type="match status" value="1"/>
</dbReference>
<dbReference type="InterPro" id="IPR016484">
    <property type="entry name" value="GTPase_Der"/>
</dbReference>
<dbReference type="PANTHER" id="PTHR43834">
    <property type="entry name" value="GTPASE DER"/>
    <property type="match status" value="1"/>
</dbReference>
<dbReference type="InterPro" id="IPR006073">
    <property type="entry name" value="GTP-bd"/>
</dbReference>
<dbReference type="PROSITE" id="PS51712">
    <property type="entry name" value="G_ENGA"/>
    <property type="match status" value="1"/>
</dbReference>
<dbReference type="CDD" id="cd01894">
    <property type="entry name" value="EngA1"/>
    <property type="match status" value="1"/>
</dbReference>
<dbReference type="EMBL" id="BARS01030802">
    <property type="protein sequence ID" value="GAG25907.1"/>
    <property type="molecule type" value="Genomic_DNA"/>
</dbReference>